<reference evidence="2 3" key="1">
    <citation type="submission" date="2020-08" db="EMBL/GenBank/DDBJ databases">
        <authorList>
            <person name="Liu C."/>
            <person name="Sun Q."/>
        </authorList>
    </citation>
    <scope>NUCLEOTIDE SEQUENCE [LARGE SCALE GENOMIC DNA]</scope>
    <source>
        <strain evidence="2 3">NSJ-8</strain>
    </source>
</reference>
<evidence type="ECO:0000313" key="3">
    <source>
        <dbReference type="Proteomes" id="UP000515981"/>
    </source>
</evidence>
<organism evidence="2 3">
    <name type="scientific">Simiaoa sunii</name>
    <dbReference type="NCBI Taxonomy" id="2763672"/>
    <lineage>
        <taxon>Bacteria</taxon>
        <taxon>Bacillati</taxon>
        <taxon>Bacillota</taxon>
        <taxon>Clostridia</taxon>
        <taxon>Lachnospirales</taxon>
        <taxon>Lachnospiraceae</taxon>
        <taxon>Simiaoa</taxon>
    </lineage>
</organism>
<evidence type="ECO:0000256" key="1">
    <source>
        <dbReference type="SAM" id="SignalP"/>
    </source>
</evidence>
<name>A0A7G9FVB3_9FIRM</name>
<protein>
    <recommendedName>
        <fullName evidence="4">Lipoprotein</fullName>
    </recommendedName>
</protein>
<evidence type="ECO:0008006" key="4">
    <source>
        <dbReference type="Google" id="ProtNLM"/>
    </source>
</evidence>
<keyword evidence="3" id="KW-1185">Reference proteome</keyword>
<keyword evidence="1" id="KW-0732">Signal</keyword>
<feature type="chain" id="PRO_5028978384" description="Lipoprotein" evidence="1">
    <location>
        <begin position="28"/>
        <end position="173"/>
    </location>
</feature>
<proteinExistence type="predicted"/>
<evidence type="ECO:0000313" key="2">
    <source>
        <dbReference type="EMBL" id="QNM02495.1"/>
    </source>
</evidence>
<accession>A0A7G9FVB3</accession>
<dbReference type="RefSeq" id="WP_249326209.1">
    <property type="nucleotide sequence ID" value="NZ_CP060633.1"/>
</dbReference>
<sequence>MKNRYKQKLIFVIAILCLSLVSCKSKTEPINNIASWTPDDGWTINGIDIRDDYANFILLYQDREIANVEISKFAESSWIDRETTADKFVQVYLGQHAELKSSSELQLGRKEEKIQKLVVAWELSAAEVENGATPPKDEIWYFGFSKNEVLFCAQLLDENEELEFETIMRTLKY</sequence>
<gene>
    <name evidence="2" type="ORF">H9Q77_15895</name>
</gene>
<dbReference type="EMBL" id="CP060633">
    <property type="protein sequence ID" value="QNM02495.1"/>
    <property type="molecule type" value="Genomic_DNA"/>
</dbReference>
<dbReference type="KEGG" id="ssun:H9Q77_15895"/>
<dbReference type="AlphaFoldDB" id="A0A7G9FVB3"/>
<dbReference type="PROSITE" id="PS51257">
    <property type="entry name" value="PROKAR_LIPOPROTEIN"/>
    <property type="match status" value="1"/>
</dbReference>
<dbReference type="Proteomes" id="UP000515981">
    <property type="component" value="Chromosome"/>
</dbReference>
<feature type="signal peptide" evidence="1">
    <location>
        <begin position="1"/>
        <end position="27"/>
    </location>
</feature>